<protein>
    <submittedName>
        <fullName evidence="2">Uncharacterized protein</fullName>
    </submittedName>
</protein>
<evidence type="ECO:0000313" key="3">
    <source>
        <dbReference type="Proteomes" id="UP000261420"/>
    </source>
</evidence>
<keyword evidence="3" id="KW-1185">Reference proteome</keyword>
<sequence length="169" mass="19126">MNLGRLLRRQRDPNPILRIPLPPPLRHCGILYPPCPLPPRNRLKQPHRVELRYRQNFIPPLLLVQRPARLCNTTGCTYLLSIILPQPPRGPGAPTLHPRSDGGSNPSHLQTTKLYIPTNHTIPILTPPHAPHLKKLFTPDVSPRHLTPRTAHRIRWAAPSAVTLELCLN</sequence>
<organism evidence="2 3">
    <name type="scientific">Seriola dumerili</name>
    <name type="common">Greater amberjack</name>
    <name type="synonym">Caranx dumerili</name>
    <dbReference type="NCBI Taxonomy" id="41447"/>
    <lineage>
        <taxon>Eukaryota</taxon>
        <taxon>Metazoa</taxon>
        <taxon>Chordata</taxon>
        <taxon>Craniata</taxon>
        <taxon>Vertebrata</taxon>
        <taxon>Euteleostomi</taxon>
        <taxon>Actinopterygii</taxon>
        <taxon>Neopterygii</taxon>
        <taxon>Teleostei</taxon>
        <taxon>Neoteleostei</taxon>
        <taxon>Acanthomorphata</taxon>
        <taxon>Carangaria</taxon>
        <taxon>Carangiformes</taxon>
        <taxon>Carangidae</taxon>
        <taxon>Seriola</taxon>
    </lineage>
</organism>
<reference evidence="2" key="1">
    <citation type="submission" date="2025-08" db="UniProtKB">
        <authorList>
            <consortium name="Ensembl"/>
        </authorList>
    </citation>
    <scope>IDENTIFICATION</scope>
</reference>
<feature type="region of interest" description="Disordered" evidence="1">
    <location>
        <begin position="89"/>
        <end position="110"/>
    </location>
</feature>
<dbReference type="Proteomes" id="UP000261420">
    <property type="component" value="Unplaced"/>
</dbReference>
<dbReference type="OMA" id="TAHRIRW"/>
<proteinExistence type="predicted"/>
<evidence type="ECO:0000256" key="1">
    <source>
        <dbReference type="SAM" id="MobiDB-lite"/>
    </source>
</evidence>
<dbReference type="AlphaFoldDB" id="A0A3B4V6X4"/>
<accession>A0A3B4V6X4</accession>
<dbReference type="STRING" id="41447.ENSSDUP00000026317"/>
<dbReference type="Ensembl" id="ENSSDUT00000026788.1">
    <property type="protein sequence ID" value="ENSSDUP00000026317.1"/>
    <property type="gene ID" value="ENSSDUG00000019083.1"/>
</dbReference>
<name>A0A3B4V6X4_SERDU</name>
<evidence type="ECO:0000313" key="2">
    <source>
        <dbReference type="Ensembl" id="ENSSDUP00000026317.1"/>
    </source>
</evidence>
<reference evidence="2" key="2">
    <citation type="submission" date="2025-09" db="UniProtKB">
        <authorList>
            <consortium name="Ensembl"/>
        </authorList>
    </citation>
    <scope>IDENTIFICATION</scope>
</reference>